<dbReference type="RefSeq" id="WP_115755213.1">
    <property type="nucleotide sequence ID" value="NZ_QFCQ01000023.1"/>
</dbReference>
<evidence type="ECO:0000256" key="2">
    <source>
        <dbReference type="ARBA" id="ARBA00022747"/>
    </source>
</evidence>
<evidence type="ECO:0000313" key="5">
    <source>
        <dbReference type="EMBL" id="RDW13786.1"/>
    </source>
</evidence>
<feature type="domain" description="Type I restriction modification DNA specificity" evidence="4">
    <location>
        <begin position="216"/>
        <end position="357"/>
    </location>
</feature>
<comment type="caution">
    <text evidence="5">The sequence shown here is derived from an EMBL/GenBank/DDBJ whole genome shotgun (WGS) entry which is preliminary data.</text>
</comment>
<dbReference type="Pfam" id="PF01420">
    <property type="entry name" value="Methylase_S"/>
    <property type="match status" value="2"/>
</dbReference>
<dbReference type="GO" id="GO:0003677">
    <property type="term" value="F:DNA binding"/>
    <property type="evidence" value="ECO:0007669"/>
    <property type="project" value="UniProtKB-KW"/>
</dbReference>
<dbReference type="GO" id="GO:0004519">
    <property type="term" value="F:endonuclease activity"/>
    <property type="evidence" value="ECO:0007669"/>
    <property type="project" value="UniProtKB-KW"/>
</dbReference>
<dbReference type="Proteomes" id="UP000256679">
    <property type="component" value="Unassembled WGS sequence"/>
</dbReference>
<evidence type="ECO:0000256" key="3">
    <source>
        <dbReference type="ARBA" id="ARBA00023125"/>
    </source>
</evidence>
<keyword evidence="5" id="KW-0255">Endonuclease</keyword>
<evidence type="ECO:0000256" key="1">
    <source>
        <dbReference type="ARBA" id="ARBA00010923"/>
    </source>
</evidence>
<feature type="domain" description="Type I restriction modification DNA specificity" evidence="4">
    <location>
        <begin position="2"/>
        <end position="171"/>
    </location>
</feature>
<dbReference type="InterPro" id="IPR052021">
    <property type="entry name" value="Type-I_RS_S_subunit"/>
</dbReference>
<organism evidence="5 6">
    <name type="scientific">Paracoccus thiocyanatus</name>
    <dbReference type="NCBI Taxonomy" id="34006"/>
    <lineage>
        <taxon>Bacteria</taxon>
        <taxon>Pseudomonadati</taxon>
        <taxon>Pseudomonadota</taxon>
        <taxon>Alphaproteobacteria</taxon>
        <taxon>Rhodobacterales</taxon>
        <taxon>Paracoccaceae</taxon>
        <taxon>Paracoccus</taxon>
    </lineage>
</organism>
<keyword evidence="2" id="KW-0680">Restriction system</keyword>
<keyword evidence="3" id="KW-0238">DNA-binding</keyword>
<evidence type="ECO:0000259" key="4">
    <source>
        <dbReference type="Pfam" id="PF01420"/>
    </source>
</evidence>
<name>A0A3D8PCI2_9RHOB</name>
<accession>A0A3D8PCI2</accession>
<dbReference type="InterPro" id="IPR000055">
    <property type="entry name" value="Restrct_endonuc_typeI_TRD"/>
</dbReference>
<dbReference type="CDD" id="cd17256">
    <property type="entry name" value="RMtype1_S_EcoJA65PI-TRD1-CR1_like"/>
    <property type="match status" value="1"/>
</dbReference>
<dbReference type="PANTHER" id="PTHR30408:SF12">
    <property type="entry name" value="TYPE I RESTRICTION ENZYME MJAVIII SPECIFICITY SUBUNIT"/>
    <property type="match status" value="1"/>
</dbReference>
<keyword evidence="5" id="KW-0378">Hydrolase</keyword>
<dbReference type="SUPFAM" id="SSF116734">
    <property type="entry name" value="DNA methylase specificity domain"/>
    <property type="match status" value="2"/>
</dbReference>
<dbReference type="EMBL" id="QFCQ01000023">
    <property type="protein sequence ID" value="RDW13786.1"/>
    <property type="molecule type" value="Genomic_DNA"/>
</dbReference>
<proteinExistence type="inferred from homology"/>
<dbReference type="InterPro" id="IPR044946">
    <property type="entry name" value="Restrct_endonuc_typeI_TRD_sf"/>
</dbReference>
<reference evidence="5 6" key="1">
    <citation type="submission" date="2018-05" db="EMBL/GenBank/DDBJ databases">
        <title>Whole genome sequencing of Paracoccus thiocyanatus SST.</title>
        <authorList>
            <person name="Ghosh W."/>
            <person name="Rameez M.J."/>
            <person name="Roy C."/>
        </authorList>
    </citation>
    <scope>NUCLEOTIDE SEQUENCE [LARGE SCALE GENOMIC DNA]</scope>
    <source>
        <strain evidence="5 6">SST</strain>
    </source>
</reference>
<dbReference type="GO" id="GO:0009307">
    <property type="term" value="P:DNA restriction-modification system"/>
    <property type="evidence" value="ECO:0007669"/>
    <property type="project" value="UniProtKB-KW"/>
</dbReference>
<dbReference type="AlphaFoldDB" id="A0A3D8PCI2"/>
<sequence length="385" mass="41981">MNMVPLGNVVEIKGGGTPDKSVTDYWGGNIPWASVKDFKDIALSNTIDRITESGVAASATQVIPAGNIIVPTRMAVGKAAINTIDLAINQDLKALIPSDSLDPRYLLHVLLANARKLEDQATGATVKGIKLDALRNLRIPLPPLPEQKRIAGILDQADALRRLRARALEKLNTLGQAIFQEMFGDGQRLESRKTVSLAEIVKEGTIVTYGIVQAGDEYEDGVPYIRTGDISDGVINQDSLRHTDPTIAAKFNRSKVDAGDIVMSIRATVGTTAIVPPSLAGANLTQGTARISPGPLTNTEFLNSYLQTARMQSWIQRQVKGATFREITLARLRELPVHLPPITMQSEFQNRMSEIRQNVLLLEKGNYVTSSLFASLQHRAFRGEL</sequence>
<protein>
    <submittedName>
        <fullName evidence="5">Restriction endonuclease subunit S</fullName>
    </submittedName>
</protein>
<evidence type="ECO:0000313" key="6">
    <source>
        <dbReference type="Proteomes" id="UP000256679"/>
    </source>
</evidence>
<gene>
    <name evidence="5" type="ORF">DIE28_06230</name>
</gene>
<dbReference type="Gene3D" id="3.90.220.20">
    <property type="entry name" value="DNA methylase specificity domains"/>
    <property type="match status" value="2"/>
</dbReference>
<keyword evidence="5" id="KW-0540">Nuclease</keyword>
<dbReference type="PANTHER" id="PTHR30408">
    <property type="entry name" value="TYPE-1 RESTRICTION ENZYME ECOKI SPECIFICITY PROTEIN"/>
    <property type="match status" value="1"/>
</dbReference>
<keyword evidence="6" id="KW-1185">Reference proteome</keyword>
<dbReference type="CDD" id="cd17285">
    <property type="entry name" value="RMtype1_S_Csp16704I_TRD2-CR2_like"/>
    <property type="match status" value="1"/>
</dbReference>
<comment type="similarity">
    <text evidence="1">Belongs to the type-I restriction system S methylase family.</text>
</comment>